<feature type="region of interest" description="Disordered" evidence="1">
    <location>
        <begin position="117"/>
        <end position="185"/>
    </location>
</feature>
<evidence type="ECO:0000256" key="1">
    <source>
        <dbReference type="SAM" id="MobiDB-lite"/>
    </source>
</evidence>
<evidence type="ECO:0000313" key="2">
    <source>
        <dbReference type="EMBL" id="MFD1328280.1"/>
    </source>
</evidence>
<gene>
    <name evidence="2" type="ORF">ACFQ33_10295</name>
</gene>
<feature type="compositionally biased region" description="Low complexity" evidence="1">
    <location>
        <begin position="118"/>
        <end position="154"/>
    </location>
</feature>
<reference evidence="3" key="1">
    <citation type="journal article" date="2019" name="Int. J. Syst. Evol. Microbiol.">
        <title>The Global Catalogue of Microorganisms (GCM) 10K type strain sequencing project: providing services to taxonomists for standard genome sequencing and annotation.</title>
        <authorList>
            <consortium name="The Broad Institute Genomics Platform"/>
            <consortium name="The Broad Institute Genome Sequencing Center for Infectious Disease"/>
            <person name="Wu L."/>
            <person name="Ma J."/>
        </authorList>
    </citation>
    <scope>NUCLEOTIDE SEQUENCE [LARGE SCALE GENOMIC DNA]</scope>
    <source>
        <strain evidence="3">CCUG 55609</strain>
    </source>
</reference>
<proteinExistence type="predicted"/>
<evidence type="ECO:0008006" key="4">
    <source>
        <dbReference type="Google" id="ProtNLM"/>
    </source>
</evidence>
<sequence>MSDARFSIIPGWIVTDPRLKGRDLQVLCLLGRHTSRKHGWCRRSQVKMAEELSCARSTVQASIDRLVEIGGVERREVISENGRDSAHWYRVVYDIETPEAVFDGWDRSDAEEFNPISAEGEGATPAGIPAPPADISAPPAGSGSAPPADSGPAPINDSCLTPDDLPREKAHARDETDEEESPKALERRFRQWWSRWPTFEADDETRTRSAWNSLSPQQRRECEEKTPIWLERVLGKGGKGGMGRTMVKKASTYLTQRMWERVPDAVLQAATNPPTLHKPFSKAWQGRVYAVLLGPERSPPPMTRTLEAVVRGGGPMADLVRKQHRQQHAWPDVARMYGERQGTAIPADIVAISEDFRSYHVGSPEVAAWRRLHDRMGWAWPDMGKAEWICLPPTSGGDDDAALAALERYRDKLREVRGDEHAA</sequence>
<dbReference type="EMBL" id="JBHTNF010000005">
    <property type="protein sequence ID" value="MFD1328280.1"/>
    <property type="molecule type" value="Genomic_DNA"/>
</dbReference>
<dbReference type="RefSeq" id="WP_374838455.1">
    <property type="nucleotide sequence ID" value="NZ_JBHEEW010000007.1"/>
</dbReference>
<comment type="caution">
    <text evidence="2">The sequence shown here is derived from an EMBL/GenBank/DDBJ whole genome shotgun (WGS) entry which is preliminary data.</text>
</comment>
<evidence type="ECO:0000313" key="3">
    <source>
        <dbReference type="Proteomes" id="UP001597173"/>
    </source>
</evidence>
<feature type="compositionally biased region" description="Basic and acidic residues" evidence="1">
    <location>
        <begin position="164"/>
        <end position="174"/>
    </location>
</feature>
<keyword evidence="3" id="KW-1185">Reference proteome</keyword>
<name>A0ABW3YWI8_MYCRA</name>
<dbReference type="Proteomes" id="UP001597173">
    <property type="component" value="Unassembled WGS sequence"/>
</dbReference>
<organism evidence="2 3">
    <name type="scientific">Mycoplana ramosa</name>
    <name type="common">Mycoplana bullata</name>
    <dbReference type="NCBI Taxonomy" id="40837"/>
    <lineage>
        <taxon>Bacteria</taxon>
        <taxon>Pseudomonadati</taxon>
        <taxon>Pseudomonadota</taxon>
        <taxon>Alphaproteobacteria</taxon>
        <taxon>Hyphomicrobiales</taxon>
        <taxon>Rhizobiaceae</taxon>
        <taxon>Mycoplana</taxon>
    </lineage>
</organism>
<accession>A0ABW3YWI8</accession>
<protein>
    <recommendedName>
        <fullName evidence="4">Helix-turn-helix domain-containing protein</fullName>
    </recommendedName>
</protein>